<dbReference type="SMART" id="SM00408">
    <property type="entry name" value="IGc2"/>
    <property type="match status" value="3"/>
</dbReference>
<dbReference type="InterPro" id="IPR050964">
    <property type="entry name" value="Striated_Muscle_Regulatory"/>
</dbReference>
<dbReference type="FunFam" id="2.60.40.10:FF:000179">
    <property type="entry name" value="Myomesin 2"/>
    <property type="match status" value="1"/>
</dbReference>
<feature type="domain" description="Ig-like" evidence="5">
    <location>
        <begin position="826"/>
        <end position="927"/>
    </location>
</feature>
<dbReference type="PANTHER" id="PTHR13817:SF182">
    <property type="entry name" value="MYOMESIN-2"/>
    <property type="match status" value="1"/>
</dbReference>
<evidence type="ECO:0000259" key="5">
    <source>
        <dbReference type="PROSITE" id="PS50835"/>
    </source>
</evidence>
<dbReference type="Gene3D" id="2.60.40.10">
    <property type="entry name" value="Immunoglobulins"/>
    <property type="match status" value="12"/>
</dbReference>
<dbReference type="InterPro" id="IPR007110">
    <property type="entry name" value="Ig-like_dom"/>
</dbReference>
<dbReference type="InterPro" id="IPR003599">
    <property type="entry name" value="Ig_sub"/>
</dbReference>
<evidence type="ECO:0008006" key="9">
    <source>
        <dbReference type="Google" id="ProtNLM"/>
    </source>
</evidence>
<dbReference type="InterPro" id="IPR013098">
    <property type="entry name" value="Ig_I-set"/>
</dbReference>
<evidence type="ECO:0000313" key="7">
    <source>
        <dbReference type="EMBL" id="KAB5582054.1"/>
    </source>
</evidence>
<reference evidence="7 8" key="1">
    <citation type="submission" date="2019-06" db="EMBL/GenBank/DDBJ databases">
        <title>A chromosome-scale genome assembly of the striped catfish, Pangasianodon hypophthalmus.</title>
        <authorList>
            <person name="Wen M."/>
            <person name="Zahm M."/>
            <person name="Roques C."/>
            <person name="Cabau C."/>
            <person name="Klopp C."/>
            <person name="Donnadieu C."/>
            <person name="Jouanno E."/>
            <person name="Avarre J.-C."/>
            <person name="Campet M."/>
            <person name="Ha T.T.T."/>
            <person name="Dugue R."/>
            <person name="Lampietro C."/>
            <person name="Louis A."/>
            <person name="Herpin A."/>
            <person name="Echchiki A."/>
            <person name="Berthelot C."/>
            <person name="Parey E."/>
            <person name="Roest-Crollius H."/>
            <person name="Braasch I."/>
            <person name="Postlethwait J."/>
            <person name="Bobe J."/>
            <person name="Montfort J."/>
            <person name="Bouchez O."/>
            <person name="Begum T."/>
            <person name="Schartl M."/>
            <person name="Guiguen Y."/>
        </authorList>
    </citation>
    <scope>NUCLEOTIDE SEQUENCE [LARGE SCALE GENOMIC DNA]</scope>
    <source>
        <strain evidence="7 8">Indonesia</strain>
        <tissue evidence="7">Blood</tissue>
    </source>
</reference>
<organism evidence="7 8">
    <name type="scientific">Pangasianodon hypophthalmus</name>
    <name type="common">Striped catfish</name>
    <name type="synonym">Helicophagus hypophthalmus</name>
    <dbReference type="NCBI Taxonomy" id="310915"/>
    <lineage>
        <taxon>Eukaryota</taxon>
        <taxon>Metazoa</taxon>
        <taxon>Chordata</taxon>
        <taxon>Craniata</taxon>
        <taxon>Vertebrata</taxon>
        <taxon>Euteleostomi</taxon>
        <taxon>Actinopterygii</taxon>
        <taxon>Neopterygii</taxon>
        <taxon>Teleostei</taxon>
        <taxon>Ostariophysi</taxon>
        <taxon>Siluriformes</taxon>
        <taxon>Pangasiidae</taxon>
        <taxon>Pangasianodon</taxon>
    </lineage>
</organism>
<dbReference type="Proteomes" id="UP000327468">
    <property type="component" value="Chromosome 3"/>
</dbReference>
<dbReference type="FunFam" id="2.60.40.10:FF:000222">
    <property type="entry name" value="Myomesin 1"/>
    <property type="match status" value="1"/>
</dbReference>
<dbReference type="CDD" id="cd00063">
    <property type="entry name" value="FN3"/>
    <property type="match status" value="5"/>
</dbReference>
<dbReference type="FunFam" id="2.60.40.10:FF:000233">
    <property type="entry name" value="Myomesin 1"/>
    <property type="match status" value="1"/>
</dbReference>
<evidence type="ECO:0000256" key="3">
    <source>
        <dbReference type="ARBA" id="ARBA00023319"/>
    </source>
</evidence>
<feature type="domain" description="Ig-like" evidence="5">
    <location>
        <begin position="84"/>
        <end position="173"/>
    </location>
</feature>
<dbReference type="FunFam" id="2.60.40.10:FF:000069">
    <property type="entry name" value="Alpha-protein kinase 3"/>
    <property type="match status" value="1"/>
</dbReference>
<proteinExistence type="predicted"/>
<dbReference type="FunFam" id="2.60.40.10:FF:000192">
    <property type="entry name" value="Myomesin 1"/>
    <property type="match status" value="1"/>
</dbReference>
<evidence type="ECO:0000256" key="4">
    <source>
        <dbReference type="SAM" id="MobiDB-lite"/>
    </source>
</evidence>
<feature type="domain" description="Fibronectin type-III" evidence="6">
    <location>
        <begin position="542"/>
        <end position="635"/>
    </location>
</feature>
<dbReference type="SMART" id="SM00060">
    <property type="entry name" value="FN3"/>
    <property type="match status" value="5"/>
</dbReference>
<dbReference type="InterPro" id="IPR036116">
    <property type="entry name" value="FN3_sf"/>
</dbReference>
<dbReference type="FunFam" id="2.60.40.10:FF:000124">
    <property type="entry name" value="Myomesin 1"/>
    <property type="match status" value="1"/>
</dbReference>
<feature type="compositionally biased region" description="Low complexity" evidence="4">
    <location>
        <begin position="1395"/>
        <end position="1412"/>
    </location>
</feature>
<comment type="caution">
    <text evidence="7">The sequence shown here is derived from an EMBL/GenBank/DDBJ whole genome shotgun (WGS) entry which is preliminary data.</text>
</comment>
<evidence type="ECO:0000256" key="1">
    <source>
        <dbReference type="ARBA" id="ARBA00022737"/>
    </source>
</evidence>
<dbReference type="SUPFAM" id="SSF49265">
    <property type="entry name" value="Fibronectin type III"/>
    <property type="match status" value="3"/>
</dbReference>
<feature type="domain" description="Fibronectin type-III" evidence="6">
    <location>
        <begin position="441"/>
        <end position="536"/>
    </location>
</feature>
<feature type="domain" description="Fibronectin type-III" evidence="6">
    <location>
        <begin position="743"/>
        <end position="840"/>
    </location>
</feature>
<dbReference type="PROSITE" id="PS50835">
    <property type="entry name" value="IG_LIKE"/>
    <property type="match status" value="6"/>
</dbReference>
<dbReference type="Pfam" id="PF07679">
    <property type="entry name" value="I-set"/>
    <property type="match status" value="3"/>
</dbReference>
<dbReference type="Pfam" id="PF00041">
    <property type="entry name" value="fn3"/>
    <property type="match status" value="5"/>
</dbReference>
<keyword evidence="2" id="KW-0514">Muscle protein</keyword>
<dbReference type="SMART" id="SM00409">
    <property type="entry name" value="IG"/>
    <property type="match status" value="5"/>
</dbReference>
<dbReference type="FunFam" id="2.60.40.10:FF:000134">
    <property type="entry name" value="Myomesin 1"/>
    <property type="match status" value="1"/>
</dbReference>
<feature type="domain" description="Ig-like" evidence="5">
    <location>
        <begin position="1061"/>
        <end position="1147"/>
    </location>
</feature>
<feature type="domain" description="Ig-like" evidence="5">
    <location>
        <begin position="1289"/>
        <end position="1365"/>
    </location>
</feature>
<gene>
    <name evidence="7" type="ORF">PHYPO_G00182760</name>
</gene>
<dbReference type="InterPro" id="IPR003961">
    <property type="entry name" value="FN3_dom"/>
</dbReference>
<accession>A0A5N5PQS5</accession>
<dbReference type="InterPro" id="IPR036179">
    <property type="entry name" value="Ig-like_dom_sf"/>
</dbReference>
<dbReference type="FunFam" id="2.60.40.10:FF:000197">
    <property type="entry name" value="Myomesin 1"/>
    <property type="match status" value="1"/>
</dbReference>
<dbReference type="PANTHER" id="PTHR13817">
    <property type="entry name" value="TITIN"/>
    <property type="match status" value="1"/>
</dbReference>
<feature type="region of interest" description="Disordered" evidence="4">
    <location>
        <begin position="1374"/>
        <end position="1428"/>
    </location>
</feature>
<evidence type="ECO:0000259" key="6">
    <source>
        <dbReference type="PROSITE" id="PS50853"/>
    </source>
</evidence>
<name>A0A5N5PQS5_PANHP</name>
<feature type="domain" description="Fibronectin type-III" evidence="6">
    <location>
        <begin position="641"/>
        <end position="736"/>
    </location>
</feature>
<feature type="domain" description="Ig-like" evidence="5">
    <location>
        <begin position="197"/>
        <end position="282"/>
    </location>
</feature>
<keyword evidence="3" id="KW-0393">Immunoglobulin domain</keyword>
<evidence type="ECO:0000313" key="8">
    <source>
        <dbReference type="Proteomes" id="UP000327468"/>
    </source>
</evidence>
<dbReference type="InterPro" id="IPR013783">
    <property type="entry name" value="Ig-like_fold"/>
</dbReference>
<dbReference type="PRINTS" id="PR00014">
    <property type="entry name" value="FNTYPEIII"/>
</dbReference>
<keyword evidence="1" id="KW-0677">Repeat</keyword>
<dbReference type="EMBL" id="VFJC01000004">
    <property type="protein sequence ID" value="KAB5582054.1"/>
    <property type="molecule type" value="Genomic_DNA"/>
</dbReference>
<protein>
    <recommendedName>
        <fullName evidence="9">Myomesin-2</fullName>
    </recommendedName>
</protein>
<feature type="domain" description="Fibronectin type-III" evidence="6">
    <location>
        <begin position="313"/>
        <end position="409"/>
    </location>
</feature>
<feature type="domain" description="Ig-like" evidence="5">
    <location>
        <begin position="1163"/>
        <end position="1250"/>
    </location>
</feature>
<keyword evidence="8" id="KW-1185">Reference proteome</keyword>
<dbReference type="FunFam" id="2.60.40.10:FF:000029">
    <property type="entry name" value="Myomesin 1"/>
    <property type="match status" value="3"/>
</dbReference>
<dbReference type="GO" id="GO:0005198">
    <property type="term" value="F:structural molecule activity"/>
    <property type="evidence" value="ECO:0007669"/>
    <property type="project" value="UniProtKB-ARBA"/>
</dbReference>
<sequence length="1428" mass="158575">MVYREVASSVWGHEEFCFHQPLTPRRVESDVCVLSAALYSAWALFRSEVEEVRYEYKTEKNIRNVVQRKIPEKYVRESSMIRGPKFLVRLRSHTVFENTPVKLFCTVEGYPTPHVKWFKDDVLIDISSGKYFVESTGGIHCLTIIKCGIDDTAQYTAVAANTHGQASSQAAVIVKRAKDEEKFSPFSWMPYECAILPEIKYTKINISFLEKFDVMFGKEGDCVTLSCKMTINPNLANLQPEAQWYRDEHLLKESKWVKMESGGGVAKLTLTHLAKDDEGLYTLRMVTKGGDAVHKAYVYVEDGPPPVPLAPGAPMDIKIHDANRDYVIVSWKPPNTTTEGPIIGYFVDRCEVGTEDWVQCNDSPIKICKYPVSGLFEGHSYYFRVRAVNAHGISRPSRMSEPIAAVDPTEFERLHATRLGGKLDVVTYHDDLEAEGTAPGAPSNVYASETDRTYVVLSWTPPVYHNRAPMWYYIEKTLAGSNSWQRVNTQVPVRSPRYAVFNLAEGKEYLFRILSANMHGNSEPSKPTAPIKTQELRGVPSAPGQVVATRETDTSVLIQWAPPKEPNNLIGYYIDLCVKGSKNWISANHKPHKKTEFVVHGLKTGETYVFRVQAINELGLSEESQESAPLSVKAALKLPSAPYDIALLHCDGQSMVLSWKRPVSCGGAEVTDYYIDKCNVAKKAWHEVNVVPIKERLYKVPTLTRGAVYQFRVYGANVVGLGEASAASPPFVCEEWNMPEPGPAYDLSVTEIRDDSLVVLWKAPVYSGASAITGYYVDMCKTGTDIWTTVNASAVNHCYLKVKDLEMGSSYVFSVRAENAHGIGNASISSDPACAKALPGAQEIKCGVDKETGDIYLSFESCQITEKSQFVWKKSYEEITDFSKGIVIKTSGNCSTLLFKNPEKEDIGTYSVSVTNTDGASASYNISSEELQKMLALSHDIRHPIIPLKTELAYKILERGRVRLWLQAENISSAVTYKFFANNKELVNCEQTKMRHDVATGIIEMVLDHFTEENEGTFTVQIQDGTGKAQSSLVLIGAAFKAALAEAEYQRREYIRVKEGPHFSQFLSVHVGEDASVSLICKVDNLKKESVFHWFKNDVEVIPDVPADLSSGVCKLPLPLFSKKDVGVYKATISDGRGQDESHVDISGKVFDNIISELSRIAGSSASELVIQCTAEGIMLQCHMKYYTEEMKIHWLHRDAKITASERMRVGGTPAMASLEIVEPTEKDKGVYTFVMTDTEKMYTRTLELSGQVYDNAYAEFQKLKAEAYAEKNRGKVIGGLPDVATIMEKKTLSLTCTVCGDPKPQITWFKNDQEVEPGDQYVISLDSSKFASLTIKGVSLDDSGKFTMCVQNRYGGESADVIVSVYKHGDKIPDIKPSPAPKKILPPTQPIVLPTPKASSPTPAPAPAKTTGVKSTGMKSPVPSRRK</sequence>
<dbReference type="FunFam" id="2.60.40.10:FF:000670">
    <property type="entry name" value="Myomesin 2"/>
    <property type="match status" value="1"/>
</dbReference>
<evidence type="ECO:0000256" key="2">
    <source>
        <dbReference type="ARBA" id="ARBA00023179"/>
    </source>
</evidence>
<dbReference type="SUPFAM" id="SSF48726">
    <property type="entry name" value="Immunoglobulin"/>
    <property type="match status" value="5"/>
</dbReference>
<dbReference type="PROSITE" id="PS50853">
    <property type="entry name" value="FN3"/>
    <property type="match status" value="5"/>
</dbReference>
<dbReference type="InterPro" id="IPR003598">
    <property type="entry name" value="Ig_sub2"/>
</dbReference>